<keyword evidence="2" id="KW-0963">Cytoplasm</keyword>
<accession>A0ABN7AUG4</accession>
<dbReference type="PROSITE" id="PS51644">
    <property type="entry name" value="HTH_OST"/>
    <property type="match status" value="1"/>
</dbReference>
<dbReference type="PANTHER" id="PTHR22948:SF29">
    <property type="entry name" value="FI02030P-RELATED"/>
    <property type="match status" value="1"/>
</dbReference>
<feature type="compositionally biased region" description="Low complexity" evidence="5">
    <location>
        <begin position="191"/>
        <end position="205"/>
    </location>
</feature>
<feature type="compositionally biased region" description="Polar residues" evidence="5">
    <location>
        <begin position="152"/>
        <end position="190"/>
    </location>
</feature>
<dbReference type="Gene3D" id="6.10.250.1010">
    <property type="match status" value="1"/>
</dbReference>
<dbReference type="InterPro" id="IPR041966">
    <property type="entry name" value="LOTUS-like"/>
</dbReference>
<evidence type="ECO:0000259" key="6">
    <source>
        <dbReference type="PROSITE" id="PS51644"/>
    </source>
</evidence>
<feature type="domain" description="HTH OST-type" evidence="6">
    <location>
        <begin position="3"/>
        <end position="74"/>
    </location>
</feature>
<dbReference type="EMBL" id="AP028913">
    <property type="protein sequence ID" value="BES94949.1"/>
    <property type="molecule type" value="Genomic_DNA"/>
</dbReference>
<dbReference type="InterPro" id="IPR050621">
    <property type="entry name" value="Tudor_domain_containing"/>
</dbReference>
<dbReference type="Gene3D" id="3.30.420.610">
    <property type="entry name" value="LOTUS domain-like"/>
    <property type="match status" value="2"/>
</dbReference>
<dbReference type="InterPro" id="IPR035437">
    <property type="entry name" value="SNase_OB-fold_sf"/>
</dbReference>
<comment type="subcellular location">
    <subcellularLocation>
        <location evidence="1">Cytoplasm</location>
    </subcellularLocation>
</comment>
<feature type="region of interest" description="Disordered" evidence="5">
    <location>
        <begin position="319"/>
        <end position="341"/>
    </location>
</feature>
<dbReference type="Gene3D" id="2.40.50.90">
    <property type="match status" value="3"/>
</dbReference>
<dbReference type="Proteomes" id="UP001307889">
    <property type="component" value="Chromosome 5"/>
</dbReference>
<evidence type="ECO:0000256" key="5">
    <source>
        <dbReference type="SAM" id="MobiDB-lite"/>
    </source>
</evidence>
<dbReference type="Pfam" id="PF12872">
    <property type="entry name" value="OST-HTH"/>
    <property type="match status" value="1"/>
</dbReference>
<sequence length="1175" mass="131976">MADLDKVVSSIRACIISSPSAVAAADLNRDYRILMGESIPFRKLGYSTLEEFLRSVKDIDVQFSGGSYYVKVKATAESGHISSLVRGQKKAKKPKRSRFSKFSSYSSSQRSSSNSYNYNRYKKRDQVPHFMQTSYSPPRNWNRYDPQGMNGTGSYSKADTWSKQTNFSSSTDFDSKESWQPTPSYSQPLKPSTKPQSSDSSSPPSTNGKNSTPPPVETQPRRNIAGSVANRPSQGSFKPAQPVPVTAEPAKVPTQPAKVPAQTTKVPTQSAKVPTQSAKVPTQSAKVPTQSAKVSARTPETSSVALRLLKYKRNQDTSSSMETHSQQHRAVPIQQSQPVKSEPANVTFIDPVKFNQRFANASDQSAEINRLEQSFEEESYVRKLGNYAEAQNWPRPNFFVLTRKIGSKRRIENRYIGRVIVITKQITDDTPIDESNSFEFSGYPHESINVKDALGVVAEKAYKSLLNQSAILLPETTDPNLVLKRVNQIVEGKEHGMWSHQVEKIYREKFYESLPADVAVLLERSSMFAVSKLTPTQFTVRPKITGLSSSVSGHYANSLTIPKVDYPGDDEWPVFVSTIKSTNEFYVRIIGEQYSDQYEALQSEMEKYFMGPDANDELAFDITIGKHYAFVTPAYCFRALVTDFKDNLYQIYLIDLGEVDFVPASALRFLLPQHYLLPAQAILCFLDGLDEYDFVPVHAGLQKSLCDNVLGKSFVSQVLSRDPVFLVLLDTSGDEPVNTNLYIKSEVEKSFEAPAFEEIGTLKEINVSVVDDVGQVFIQMPSWSLDCLKIKMDLISNGCYKMSHASNLNDIVVGNQYVYSNGPARVRVLKVSEDEAVEIQFIDTGSRLEVHFSELCLVKSLSKLLRKIPPQALPVLLHGIHGGLLAPSEAKKFLDMVQFNSETPSIAKVISYCDHVPEIEIFVRSPKDRLIVSINQNLMMPESCASSCINDDVSVSNMSIVSQAEAAVHKGVTDVQVNEEIEIFVSQVASPDNFTVTLVKYLTPLLTLHKEMLIYYSNTFEDYSPRIGEIVAALKDDSWHRVRIEKHIGNDLFFGTYMDRGYMDTFHSKNIRILADHFKKLSFLAYNAKLHGIKPVHGDWSVSDVFHMKNLMLERKLVAIVKDIIKERHTKKLSLEVIDTSVEFQQDVSVRLFNSCHFYCQTQAEISFWQKPTNA</sequence>
<evidence type="ECO:0000256" key="2">
    <source>
        <dbReference type="ARBA" id="ARBA00022490"/>
    </source>
</evidence>
<proteinExistence type="predicted"/>
<keyword evidence="3" id="KW-0677">Repeat</keyword>
<gene>
    <name evidence="7" type="ORF">NTJ_07758</name>
</gene>
<keyword evidence="8" id="KW-1185">Reference proteome</keyword>
<evidence type="ECO:0000313" key="8">
    <source>
        <dbReference type="Proteomes" id="UP001307889"/>
    </source>
</evidence>
<reference evidence="7 8" key="1">
    <citation type="submission" date="2023-09" db="EMBL/GenBank/DDBJ databases">
        <title>Nesidiocoris tenuis whole genome shotgun sequence.</title>
        <authorList>
            <person name="Shibata T."/>
            <person name="Shimoda M."/>
            <person name="Kobayashi T."/>
            <person name="Uehara T."/>
        </authorList>
    </citation>
    <scope>NUCLEOTIDE SEQUENCE [LARGE SCALE GENOMIC DNA]</scope>
    <source>
        <strain evidence="7 8">Japan</strain>
    </source>
</reference>
<dbReference type="Pfam" id="PF00567">
    <property type="entry name" value="TUDOR"/>
    <property type="match status" value="2"/>
</dbReference>
<evidence type="ECO:0000256" key="1">
    <source>
        <dbReference type="ARBA" id="ARBA00004496"/>
    </source>
</evidence>
<keyword evidence="4" id="KW-0744">Spermatogenesis</keyword>
<keyword evidence="4" id="KW-0221">Differentiation</keyword>
<dbReference type="Gene3D" id="2.30.30.140">
    <property type="match status" value="3"/>
</dbReference>
<evidence type="ECO:0000313" key="7">
    <source>
        <dbReference type="EMBL" id="BES94949.1"/>
    </source>
</evidence>
<feature type="compositionally biased region" description="Basic residues" evidence="5">
    <location>
        <begin position="87"/>
        <end position="99"/>
    </location>
</feature>
<name>A0ABN7AUG4_9HEMI</name>
<dbReference type="SMART" id="SM00333">
    <property type="entry name" value="TUDOR"/>
    <property type="match status" value="3"/>
</dbReference>
<evidence type="ECO:0000256" key="3">
    <source>
        <dbReference type="ARBA" id="ARBA00022737"/>
    </source>
</evidence>
<feature type="region of interest" description="Disordered" evidence="5">
    <location>
        <begin position="83"/>
        <end position="301"/>
    </location>
</feature>
<dbReference type="InterPro" id="IPR025605">
    <property type="entry name" value="OST-HTH/LOTUS_dom"/>
</dbReference>
<evidence type="ECO:0000256" key="4">
    <source>
        <dbReference type="ARBA" id="ARBA00022871"/>
    </source>
</evidence>
<dbReference type="InterPro" id="IPR002999">
    <property type="entry name" value="Tudor"/>
</dbReference>
<dbReference type="PANTHER" id="PTHR22948">
    <property type="entry name" value="TUDOR DOMAIN CONTAINING PROTEIN"/>
    <property type="match status" value="1"/>
</dbReference>
<feature type="compositionally biased region" description="Low complexity" evidence="5">
    <location>
        <begin position="100"/>
        <end position="119"/>
    </location>
</feature>
<dbReference type="CDD" id="cd09972">
    <property type="entry name" value="LOTUS_TDRD_OSKAR"/>
    <property type="match status" value="1"/>
</dbReference>
<protein>
    <submittedName>
        <fullName evidence="7">Tudor domain</fullName>
    </submittedName>
</protein>
<dbReference type="SUPFAM" id="SSF63748">
    <property type="entry name" value="Tudor/PWWP/MBT"/>
    <property type="match status" value="3"/>
</dbReference>
<feature type="compositionally biased region" description="Polar residues" evidence="5">
    <location>
        <begin position="261"/>
        <end position="301"/>
    </location>
</feature>
<organism evidence="7 8">
    <name type="scientific">Nesidiocoris tenuis</name>
    <dbReference type="NCBI Taxonomy" id="355587"/>
    <lineage>
        <taxon>Eukaryota</taxon>
        <taxon>Metazoa</taxon>
        <taxon>Ecdysozoa</taxon>
        <taxon>Arthropoda</taxon>
        <taxon>Hexapoda</taxon>
        <taxon>Insecta</taxon>
        <taxon>Pterygota</taxon>
        <taxon>Neoptera</taxon>
        <taxon>Paraneoptera</taxon>
        <taxon>Hemiptera</taxon>
        <taxon>Heteroptera</taxon>
        <taxon>Panheteroptera</taxon>
        <taxon>Cimicomorpha</taxon>
        <taxon>Miridae</taxon>
        <taxon>Dicyphina</taxon>
        <taxon>Nesidiocoris</taxon>
    </lineage>
</organism>